<accession>A0A0A7PAC0</accession>
<dbReference type="AlphaFoldDB" id="A0A0A7PAC0"/>
<dbReference type="Proteomes" id="UP000030907">
    <property type="component" value="Chromosome"/>
</dbReference>
<proteinExistence type="predicted"/>
<dbReference type="EMBL" id="CP009122">
    <property type="protein sequence ID" value="AJA07026.1"/>
    <property type="molecule type" value="Genomic_DNA"/>
</dbReference>
<dbReference type="HOGENOM" id="CLU_1824075_0_0_5"/>
<reference evidence="1 2" key="1">
    <citation type="journal article" date="2015" name="Int. J. Syst. Evol. Microbiol.">
        <title>Description of Sphingopyxis fribergensis sp. nov. - a soil bacterium with the ability to degrade styrene and phenylacetic acid.</title>
        <authorList>
            <person name="Oelschlagel M."/>
            <person name="Ruckert C."/>
            <person name="Kalinowski J."/>
            <person name="Schmidt G."/>
            <person name="Schlomann M."/>
            <person name="Tischler D."/>
        </authorList>
    </citation>
    <scope>NUCLEOTIDE SEQUENCE [LARGE SCALE GENOMIC DNA]</scope>
    <source>
        <strain evidence="1 2">Kp5.2</strain>
    </source>
</reference>
<organism evidence="1 2">
    <name type="scientific">Sphingopyxis fribergensis</name>
    <dbReference type="NCBI Taxonomy" id="1515612"/>
    <lineage>
        <taxon>Bacteria</taxon>
        <taxon>Pseudomonadati</taxon>
        <taxon>Pseudomonadota</taxon>
        <taxon>Alphaproteobacteria</taxon>
        <taxon>Sphingomonadales</taxon>
        <taxon>Sphingomonadaceae</taxon>
        <taxon>Sphingopyxis</taxon>
    </lineage>
</organism>
<sequence>MGISRISQARDRRHRIAAIADWVAENVPWTVDASEWPAFHSRWPGMKDLELAEVERELERRGDAVCSAFDAASVAAGHPGRSDGSSAAAAWLLEQFPRADIFDPQFVERFAHLTRQELLWAAIEHRMLIGAAVAEASTHSR</sequence>
<dbReference type="KEGG" id="sphk:SKP52_00380"/>
<gene>
    <name evidence="1" type="ORF">SKP52_00380</name>
</gene>
<keyword evidence="2" id="KW-1185">Reference proteome</keyword>
<evidence type="ECO:0000313" key="2">
    <source>
        <dbReference type="Proteomes" id="UP000030907"/>
    </source>
</evidence>
<protein>
    <submittedName>
        <fullName evidence="1">Uncharacterized protein</fullName>
    </submittedName>
</protein>
<evidence type="ECO:0000313" key="1">
    <source>
        <dbReference type="EMBL" id="AJA07026.1"/>
    </source>
</evidence>
<name>A0A0A7PAC0_9SPHN</name>